<evidence type="ECO:0000256" key="1">
    <source>
        <dbReference type="ARBA" id="ARBA00022884"/>
    </source>
</evidence>
<name>B5IEJ6_ACIB4</name>
<keyword evidence="4" id="KW-0479">Metal-binding</keyword>
<gene>
    <name evidence="4" type="primary">rpl37ae</name>
    <name evidence="5" type="ordered locus">Aboo_0180</name>
</gene>
<dbReference type="AlphaFoldDB" id="B5IEJ6"/>
<dbReference type="KEGG" id="abi:Aboo_0180"/>
<reference evidence="5" key="1">
    <citation type="submission" date="2010-02" db="EMBL/GenBank/DDBJ databases">
        <title>Complete sequence of Aciduliprofundum boonei T469.</title>
        <authorList>
            <consortium name="US DOE Joint Genome Institute"/>
            <person name="Lucas S."/>
            <person name="Copeland A."/>
            <person name="Lapidus A."/>
            <person name="Cheng J.-F."/>
            <person name="Bruce D."/>
            <person name="Goodwin L."/>
            <person name="Pitluck S."/>
            <person name="Saunders E."/>
            <person name="Detter J.C."/>
            <person name="Han C."/>
            <person name="Tapia R."/>
            <person name="Land M."/>
            <person name="Hauser L."/>
            <person name="Kyrpides N."/>
            <person name="Mikhailova N."/>
            <person name="Flores G."/>
            <person name="Reysenbach A.-L."/>
            <person name="Woyke T."/>
        </authorList>
    </citation>
    <scope>NUCLEOTIDE SEQUENCE</scope>
    <source>
        <strain evidence="5">T469</strain>
    </source>
</reference>
<dbReference type="SUPFAM" id="SSF57829">
    <property type="entry name" value="Zn-binding ribosomal proteins"/>
    <property type="match status" value="1"/>
</dbReference>
<dbReference type="GO" id="GO:1990904">
    <property type="term" value="C:ribonucleoprotein complex"/>
    <property type="evidence" value="ECO:0007669"/>
    <property type="project" value="UniProtKB-KW"/>
</dbReference>
<organism evidence="5 6">
    <name type="scientific">Aciduliprofundum boonei (strain DSM 19572 / T469)</name>
    <dbReference type="NCBI Taxonomy" id="439481"/>
    <lineage>
        <taxon>Archaea</taxon>
        <taxon>Methanobacteriati</taxon>
        <taxon>Thermoplasmatota</taxon>
        <taxon>DHVE2 group</taxon>
        <taxon>Candidatus Aciduliprofundum</taxon>
    </lineage>
</organism>
<comment type="similarity">
    <text evidence="4">Belongs to the eukaryotic ribosomal protein eL43 family. Putative zinc-binding subfamily.</text>
</comment>
<comment type="function">
    <text evidence="4">Binds to the 23S rRNA.</text>
</comment>
<evidence type="ECO:0000256" key="2">
    <source>
        <dbReference type="ARBA" id="ARBA00022980"/>
    </source>
</evidence>
<dbReference type="eggNOG" id="arCOG04208">
    <property type="taxonomic scope" value="Archaea"/>
</dbReference>
<dbReference type="NCBIfam" id="TIGR00280">
    <property type="entry name" value="eL43_euk_arch"/>
    <property type="match status" value="1"/>
</dbReference>
<evidence type="ECO:0000256" key="3">
    <source>
        <dbReference type="ARBA" id="ARBA00023274"/>
    </source>
</evidence>
<dbReference type="Pfam" id="PF01780">
    <property type="entry name" value="Ribosomal_L37ae"/>
    <property type="match status" value="1"/>
</dbReference>
<dbReference type="GeneID" id="8827118"/>
<keyword evidence="2 4" id="KW-0689">Ribosomal protein</keyword>
<feature type="binding site" evidence="4">
    <location>
        <position position="57"/>
    </location>
    <ligand>
        <name>Zn(2+)</name>
        <dbReference type="ChEBI" id="CHEBI:29105"/>
    </ligand>
</feature>
<dbReference type="Proteomes" id="UP000001400">
    <property type="component" value="Chromosome"/>
</dbReference>
<dbReference type="GO" id="GO:0006412">
    <property type="term" value="P:translation"/>
    <property type="evidence" value="ECO:0007669"/>
    <property type="project" value="UniProtKB-UniRule"/>
</dbReference>
<feature type="binding site" evidence="4">
    <location>
        <position position="60"/>
    </location>
    <ligand>
        <name>Zn(2+)</name>
        <dbReference type="ChEBI" id="CHEBI:29105"/>
    </ligand>
</feature>
<dbReference type="GO" id="GO:0005840">
    <property type="term" value="C:ribosome"/>
    <property type="evidence" value="ECO:0007669"/>
    <property type="project" value="UniProtKB-KW"/>
</dbReference>
<dbReference type="STRING" id="439481.Aboo_0180"/>
<dbReference type="OrthoDB" id="372011at2157"/>
<feature type="binding site" evidence="4">
    <location>
        <position position="39"/>
    </location>
    <ligand>
        <name>Zn(2+)</name>
        <dbReference type="ChEBI" id="CHEBI:29105"/>
    </ligand>
</feature>
<evidence type="ECO:0000256" key="4">
    <source>
        <dbReference type="HAMAP-Rule" id="MF_00327"/>
    </source>
</evidence>
<protein>
    <recommendedName>
        <fullName evidence="4">Large ribosomal subunit protein eL43</fullName>
    </recommendedName>
</protein>
<proteinExistence type="inferred from homology"/>
<dbReference type="InterPro" id="IPR050522">
    <property type="entry name" value="Ribosomal_protein_eL43"/>
</dbReference>
<dbReference type="PANTHER" id="PTHR48129">
    <property type="entry name" value="60S RIBOSOMAL PROTEIN L37A"/>
    <property type="match status" value="1"/>
</dbReference>
<dbReference type="InterPro" id="IPR011331">
    <property type="entry name" value="Ribosomal_eL37/eL43"/>
</dbReference>
<comment type="subunit">
    <text evidence="4">Part of the 50S ribosomal subunit.</text>
</comment>
<dbReference type="RefSeq" id="WP_008084952.1">
    <property type="nucleotide sequence ID" value="NC_013926.1"/>
</dbReference>
<sequence length="84" mass="9798">MAKRTKKVGIAGRFGPRYGISLRYRWADVMKEKEKKHLCPRCHHYSVKRVSTGIWVCTHCGLKFAGGAYTPDVYKEWRKVRVNV</sequence>
<keyword evidence="1 4" id="KW-0694">RNA-binding</keyword>
<dbReference type="Gene3D" id="2.20.25.30">
    <property type="match status" value="1"/>
</dbReference>
<keyword evidence="4" id="KW-0862">Zinc</keyword>
<keyword evidence="6" id="KW-1185">Reference proteome</keyword>
<dbReference type="InterPro" id="IPR011332">
    <property type="entry name" value="Ribosomal_zn-bd"/>
</dbReference>
<keyword evidence="4" id="KW-0863">Zinc-finger</keyword>
<keyword evidence="3 4" id="KW-0687">Ribonucleoprotein</keyword>
<dbReference type="HAMAP" id="MF_00327">
    <property type="entry name" value="Ribosomal_eL43"/>
    <property type="match status" value="1"/>
</dbReference>
<dbReference type="GO" id="GO:0070180">
    <property type="term" value="F:large ribosomal subunit rRNA binding"/>
    <property type="evidence" value="ECO:0007669"/>
    <property type="project" value="UniProtKB-UniRule"/>
</dbReference>
<accession>B5IEJ6</accession>
<feature type="zinc finger region" description="C4-type" evidence="4">
    <location>
        <begin position="39"/>
        <end position="60"/>
    </location>
</feature>
<dbReference type="HOGENOM" id="CLU_141199_2_0_2"/>
<dbReference type="InterPro" id="IPR002674">
    <property type="entry name" value="Ribosomal_eL43"/>
</dbReference>
<dbReference type="EMBL" id="CP001941">
    <property type="protein sequence ID" value="ADD07992.1"/>
    <property type="molecule type" value="Genomic_DNA"/>
</dbReference>
<evidence type="ECO:0000313" key="5">
    <source>
        <dbReference type="EMBL" id="ADD07992.1"/>
    </source>
</evidence>
<dbReference type="GO" id="GO:0008270">
    <property type="term" value="F:zinc ion binding"/>
    <property type="evidence" value="ECO:0007669"/>
    <property type="project" value="UniProtKB-UniRule"/>
</dbReference>
<keyword evidence="4" id="KW-0699">rRNA-binding</keyword>
<feature type="binding site" evidence="4">
    <location>
        <position position="42"/>
    </location>
    <ligand>
        <name>Zn(2+)</name>
        <dbReference type="ChEBI" id="CHEBI:29105"/>
    </ligand>
</feature>
<dbReference type="GO" id="GO:0003735">
    <property type="term" value="F:structural constituent of ribosome"/>
    <property type="evidence" value="ECO:0007669"/>
    <property type="project" value="InterPro"/>
</dbReference>
<dbReference type="PANTHER" id="PTHR48129:SF1">
    <property type="entry name" value="LARGE RIBOSOMAL SUBUNIT PROTEIN EL43"/>
    <property type="match status" value="1"/>
</dbReference>
<dbReference type="NCBIfam" id="NF003058">
    <property type="entry name" value="PRK03976.1"/>
    <property type="match status" value="1"/>
</dbReference>
<comment type="cofactor">
    <cofactor evidence="4">
        <name>Zn(2+)</name>
        <dbReference type="ChEBI" id="CHEBI:29105"/>
    </cofactor>
    <text evidence="4">Binds 1 zinc ion per subunit.</text>
</comment>
<evidence type="ECO:0000313" key="6">
    <source>
        <dbReference type="Proteomes" id="UP000001400"/>
    </source>
</evidence>